<feature type="compositionally biased region" description="Basic residues" evidence="8">
    <location>
        <begin position="156"/>
        <end position="182"/>
    </location>
</feature>
<comment type="caution">
    <text evidence="10">The sequence shown here is derived from an EMBL/GenBank/DDBJ whole genome shotgun (WGS) entry which is preliminary data.</text>
</comment>
<dbReference type="InterPro" id="IPR011009">
    <property type="entry name" value="Kinase-like_dom_sf"/>
</dbReference>
<evidence type="ECO:0000313" key="11">
    <source>
        <dbReference type="Proteomes" id="UP000559027"/>
    </source>
</evidence>
<dbReference type="PANTHER" id="PTHR24351">
    <property type="entry name" value="RIBOSOMAL PROTEIN S6 KINASE"/>
    <property type="match status" value="1"/>
</dbReference>
<keyword evidence="6 7" id="KW-0067">ATP-binding</keyword>
<gene>
    <name evidence="10" type="ORF">D9756_002626</name>
</gene>
<evidence type="ECO:0000256" key="2">
    <source>
        <dbReference type="ARBA" id="ARBA00022553"/>
    </source>
</evidence>
<organism evidence="10 11">
    <name type="scientific">Leucocoprinus leucothites</name>
    <dbReference type="NCBI Taxonomy" id="201217"/>
    <lineage>
        <taxon>Eukaryota</taxon>
        <taxon>Fungi</taxon>
        <taxon>Dikarya</taxon>
        <taxon>Basidiomycota</taxon>
        <taxon>Agaricomycotina</taxon>
        <taxon>Agaricomycetes</taxon>
        <taxon>Agaricomycetidae</taxon>
        <taxon>Agaricales</taxon>
        <taxon>Agaricineae</taxon>
        <taxon>Agaricaceae</taxon>
        <taxon>Leucocoprinus</taxon>
    </lineage>
</organism>
<dbReference type="PROSITE" id="PS00107">
    <property type="entry name" value="PROTEIN_KINASE_ATP"/>
    <property type="match status" value="1"/>
</dbReference>
<evidence type="ECO:0000313" key="10">
    <source>
        <dbReference type="EMBL" id="KAF5361917.1"/>
    </source>
</evidence>
<proteinExistence type="predicted"/>
<evidence type="ECO:0000256" key="8">
    <source>
        <dbReference type="SAM" id="MobiDB-lite"/>
    </source>
</evidence>
<accession>A0A8H5GBJ4</accession>
<keyword evidence="4 7" id="KW-0547">Nucleotide-binding</keyword>
<evidence type="ECO:0000256" key="1">
    <source>
        <dbReference type="ARBA" id="ARBA00022527"/>
    </source>
</evidence>
<feature type="domain" description="Protein kinase" evidence="9">
    <location>
        <begin position="277"/>
        <end position="556"/>
    </location>
</feature>
<dbReference type="Proteomes" id="UP000559027">
    <property type="component" value="Unassembled WGS sequence"/>
</dbReference>
<feature type="binding site" evidence="7">
    <location>
        <position position="305"/>
    </location>
    <ligand>
        <name>ATP</name>
        <dbReference type="ChEBI" id="CHEBI:30616"/>
    </ligand>
</feature>
<dbReference type="InterPro" id="IPR000719">
    <property type="entry name" value="Prot_kinase_dom"/>
</dbReference>
<keyword evidence="11" id="KW-1185">Reference proteome</keyword>
<sequence>MICLELLWLQPLLFFRLLLQAFNFSSLASNVTWPIYFANNVVTLLSRFSLRTLLSTSIRIILGFALRKLQEAPTRLPRCLARLLCGIFIDPLRRLWQTAHRQPCCRASVAKYVCKSLPHPARKLLITYLSRLLECTQALSGGIKFAIQIVAETEHRKSRRPSTHQVPRPKHFSKPWRRKPRTKSANDADPLAKSVLPPIRIPHNTLITPPATPNTDCLSEFGSANTSTVVLPEDTSPETAFVTPPGYQSLTTISNTICDVSEILSSFNCSDAFMNTLTIHEEIGEGAYGHIYRATSYGGELLAVKIMRREGDPDQDVAFEDEIAAMECVVDSDWAPKLRYWQCSKEHLLIAMTFFSGGNIYDYAKLQRSFEPELAIFWTAEMILALHSLHTLGIVHRDIKPENIMLNATGHVKIIDFGLAKLFDHDSVSREEYPLFHSLKRTGGDLFPQIWALDSNPHTTNEAFGTRGFAPPEVWQHKHYSFGVDYFAMACVLYELLTGKLPFDYDPVTDEYDVMTIVVDPDYTLDEAQHDFLKKALMPNPVLRPSVSHMKKHPMFKDIDWHALSRFEVEPPISF</sequence>
<dbReference type="GO" id="GO:0005524">
    <property type="term" value="F:ATP binding"/>
    <property type="evidence" value="ECO:0007669"/>
    <property type="project" value="UniProtKB-UniRule"/>
</dbReference>
<dbReference type="OrthoDB" id="3030020at2759"/>
<dbReference type="InterPro" id="IPR017441">
    <property type="entry name" value="Protein_kinase_ATP_BS"/>
</dbReference>
<evidence type="ECO:0000259" key="9">
    <source>
        <dbReference type="PROSITE" id="PS50011"/>
    </source>
</evidence>
<dbReference type="GO" id="GO:0004674">
    <property type="term" value="F:protein serine/threonine kinase activity"/>
    <property type="evidence" value="ECO:0007669"/>
    <property type="project" value="UniProtKB-KW"/>
</dbReference>
<evidence type="ECO:0000256" key="5">
    <source>
        <dbReference type="ARBA" id="ARBA00022777"/>
    </source>
</evidence>
<dbReference type="PROSITE" id="PS00108">
    <property type="entry name" value="PROTEIN_KINASE_ST"/>
    <property type="match status" value="1"/>
</dbReference>
<evidence type="ECO:0000256" key="6">
    <source>
        <dbReference type="ARBA" id="ARBA00022840"/>
    </source>
</evidence>
<dbReference type="InterPro" id="IPR008271">
    <property type="entry name" value="Ser/Thr_kinase_AS"/>
</dbReference>
<dbReference type="Pfam" id="PF00069">
    <property type="entry name" value="Pkinase"/>
    <property type="match status" value="1"/>
</dbReference>
<name>A0A8H5GBJ4_9AGAR</name>
<keyword evidence="2" id="KW-0597">Phosphoprotein</keyword>
<feature type="region of interest" description="Disordered" evidence="8">
    <location>
        <begin position="154"/>
        <end position="193"/>
    </location>
</feature>
<keyword evidence="5" id="KW-0418">Kinase</keyword>
<dbReference type="PROSITE" id="PS50011">
    <property type="entry name" value="PROTEIN_KINASE_DOM"/>
    <property type="match status" value="1"/>
</dbReference>
<reference evidence="10 11" key="1">
    <citation type="journal article" date="2020" name="ISME J.">
        <title>Uncovering the hidden diversity of litter-decomposition mechanisms in mushroom-forming fungi.</title>
        <authorList>
            <person name="Floudas D."/>
            <person name="Bentzer J."/>
            <person name="Ahren D."/>
            <person name="Johansson T."/>
            <person name="Persson P."/>
            <person name="Tunlid A."/>
        </authorList>
    </citation>
    <scope>NUCLEOTIDE SEQUENCE [LARGE SCALE GENOMIC DNA]</scope>
    <source>
        <strain evidence="10 11">CBS 146.42</strain>
    </source>
</reference>
<dbReference type="AlphaFoldDB" id="A0A8H5GBJ4"/>
<evidence type="ECO:0000256" key="3">
    <source>
        <dbReference type="ARBA" id="ARBA00022679"/>
    </source>
</evidence>
<dbReference type="SMART" id="SM00220">
    <property type="entry name" value="S_TKc"/>
    <property type="match status" value="1"/>
</dbReference>
<evidence type="ECO:0000256" key="7">
    <source>
        <dbReference type="PROSITE-ProRule" id="PRU10141"/>
    </source>
</evidence>
<dbReference type="EMBL" id="JAACJO010000002">
    <property type="protein sequence ID" value="KAF5361917.1"/>
    <property type="molecule type" value="Genomic_DNA"/>
</dbReference>
<keyword evidence="3" id="KW-0808">Transferase</keyword>
<protein>
    <recommendedName>
        <fullName evidence="9">Protein kinase domain-containing protein</fullName>
    </recommendedName>
</protein>
<keyword evidence="1" id="KW-0723">Serine/threonine-protein kinase</keyword>
<dbReference type="Gene3D" id="1.10.510.10">
    <property type="entry name" value="Transferase(Phosphotransferase) domain 1"/>
    <property type="match status" value="1"/>
</dbReference>
<evidence type="ECO:0000256" key="4">
    <source>
        <dbReference type="ARBA" id="ARBA00022741"/>
    </source>
</evidence>
<dbReference type="SUPFAM" id="SSF56112">
    <property type="entry name" value="Protein kinase-like (PK-like)"/>
    <property type="match status" value="1"/>
</dbReference>